<evidence type="ECO:0000313" key="2">
    <source>
        <dbReference type="EMBL" id="SFH15536.1"/>
    </source>
</evidence>
<accession>A0A1I2XS39</accession>
<dbReference type="AlphaFoldDB" id="A0A1I2XS39"/>
<evidence type="ECO:0000313" key="3">
    <source>
        <dbReference type="Proteomes" id="UP000181942"/>
    </source>
</evidence>
<dbReference type="EMBL" id="FONR01000050">
    <property type="protein sequence ID" value="SFH15536.1"/>
    <property type="molecule type" value="Genomic_DNA"/>
</dbReference>
<organism evidence="2 3">
    <name type="scientific">Streptomyces mirabilis</name>
    <dbReference type="NCBI Taxonomy" id="68239"/>
    <lineage>
        <taxon>Bacteria</taxon>
        <taxon>Bacillati</taxon>
        <taxon>Actinomycetota</taxon>
        <taxon>Actinomycetes</taxon>
        <taxon>Kitasatosporales</taxon>
        <taxon>Streptomycetaceae</taxon>
        <taxon>Streptomyces</taxon>
    </lineage>
</organism>
<reference evidence="2 3" key="1">
    <citation type="submission" date="2016-10" db="EMBL/GenBank/DDBJ databases">
        <authorList>
            <person name="de Groot N.N."/>
        </authorList>
    </citation>
    <scope>NUCLEOTIDE SEQUENCE [LARGE SCALE GENOMIC DNA]</scope>
    <source>
        <strain evidence="2 3">OK461</strain>
    </source>
</reference>
<dbReference type="Proteomes" id="UP000181942">
    <property type="component" value="Unassembled WGS sequence"/>
</dbReference>
<sequence length="329" mass="35128">MNRPPVLANWEHSRKRCSGAADQAFAPFSACSPRVQQSQLHRSLTPCRGHPKGMDRGFSQSLAFCRYSSSHPRSSHSATCTGPSAALPLGSVVMYGKRWRAAATRGSVTPARKAIEGLSHSRTRESTWPSQAMYRFAARPGDLRAQRGLRDLLLLCCLDVVHGHGRVPGQLAHQGQHHGEHVIVARTVTATLVAILEIRSHQARAVTDDIAACAVLHAPATAGPRQGSPALQRANLARIFIWCAGSIDPCKCCAGPEAGPGAGTNVGPQRPPALQSASSPARAPATSLAAVTARFRLTTCRSGSQDQGSHRWEVHPRGRRTARSSGRPV</sequence>
<feature type="region of interest" description="Disordered" evidence="1">
    <location>
        <begin position="299"/>
        <end position="329"/>
    </location>
</feature>
<proteinExistence type="predicted"/>
<gene>
    <name evidence="2" type="ORF">SAMN02787118_15027</name>
</gene>
<name>A0A1I2XS39_9ACTN</name>
<feature type="compositionally biased region" description="Low complexity" evidence="1">
    <location>
        <begin position="272"/>
        <end position="285"/>
    </location>
</feature>
<feature type="region of interest" description="Disordered" evidence="1">
    <location>
        <begin position="263"/>
        <end position="285"/>
    </location>
</feature>
<protein>
    <submittedName>
        <fullName evidence="2">Uncharacterized protein</fullName>
    </submittedName>
</protein>
<evidence type="ECO:0000256" key="1">
    <source>
        <dbReference type="SAM" id="MobiDB-lite"/>
    </source>
</evidence>